<feature type="region of interest" description="Disordered" evidence="1">
    <location>
        <begin position="220"/>
        <end position="245"/>
    </location>
</feature>
<proteinExistence type="predicted"/>
<gene>
    <name evidence="2" type="ORF">LCGC14_2352700</name>
</gene>
<evidence type="ECO:0000313" key="2">
    <source>
        <dbReference type="EMBL" id="KKL45729.1"/>
    </source>
</evidence>
<reference evidence="2" key="1">
    <citation type="journal article" date="2015" name="Nature">
        <title>Complex archaea that bridge the gap between prokaryotes and eukaryotes.</title>
        <authorList>
            <person name="Spang A."/>
            <person name="Saw J.H."/>
            <person name="Jorgensen S.L."/>
            <person name="Zaremba-Niedzwiedzka K."/>
            <person name="Martijn J."/>
            <person name="Lind A.E."/>
            <person name="van Eijk R."/>
            <person name="Schleper C."/>
            <person name="Guy L."/>
            <person name="Ettema T.J."/>
        </authorList>
    </citation>
    <scope>NUCLEOTIDE SEQUENCE</scope>
</reference>
<feature type="non-terminal residue" evidence="2">
    <location>
        <position position="1"/>
    </location>
</feature>
<protein>
    <submittedName>
        <fullName evidence="2">Uncharacterized protein</fullName>
    </submittedName>
</protein>
<organism evidence="2">
    <name type="scientific">marine sediment metagenome</name>
    <dbReference type="NCBI Taxonomy" id="412755"/>
    <lineage>
        <taxon>unclassified sequences</taxon>
        <taxon>metagenomes</taxon>
        <taxon>ecological metagenomes</taxon>
    </lineage>
</organism>
<comment type="caution">
    <text evidence="2">The sequence shown here is derived from an EMBL/GenBank/DDBJ whole genome shotgun (WGS) entry which is preliminary data.</text>
</comment>
<accession>A0A0F9C982</accession>
<dbReference type="AlphaFoldDB" id="A0A0F9C982"/>
<sequence>IRQLTLPSGGTKLEKVGLDDYIVVHGAVSLRELIDQTLAADVAFPRHPSPRTYINQRLNRRLSRKESQNVSLAILTELDSRGQRLTCRGTNTPYYFDKDSKRLMPAILLRQRDDPMHETPFGHFLYREFNLSAADTRILHWLASQFTGELPIQLVDPRRVLSVPDGTDEVAIQVSDGQFALVTGDPKRPFEILDNGSRGLLFEFDQVESTDVEELEAEFGPELDAEEAGKEPVPEPPKAKPETEEGGVDVGAILSDIGRGAIELPLQTVGGLRDAAQETMESIDSLAIWLNANLEDIANFEFRERAEGEDAFPEVPQAVSITGGVFRGIMQFVFGMIGAGKVTGLSKLKNLTKLQTAGRLGIQGAIADGIARDPNEENLANLLRELTDEQESAVLNLLASDPDDSEGMARLKKSFEGAAIGALVDAVILSAGAYRAVRGLKTAAEKAKSTAVGRGEGRSQAEIDALVQSTEAAR</sequence>
<evidence type="ECO:0000256" key="1">
    <source>
        <dbReference type="SAM" id="MobiDB-lite"/>
    </source>
</evidence>
<name>A0A0F9C982_9ZZZZ</name>
<feature type="compositionally biased region" description="Basic and acidic residues" evidence="1">
    <location>
        <begin position="227"/>
        <end position="243"/>
    </location>
</feature>
<dbReference type="EMBL" id="LAZR01034282">
    <property type="protein sequence ID" value="KKL45729.1"/>
    <property type="molecule type" value="Genomic_DNA"/>
</dbReference>